<keyword evidence="2" id="KW-1185">Reference proteome</keyword>
<gene>
    <name evidence="1" type="ORF">EDD27_9609</name>
</gene>
<name>A0A438MM52_9ACTN</name>
<dbReference type="AlphaFoldDB" id="A0A438MM52"/>
<protein>
    <submittedName>
        <fullName evidence="1">Uncharacterized protein</fullName>
    </submittedName>
</protein>
<dbReference type="EMBL" id="SAUN01000001">
    <property type="protein sequence ID" value="RVX46709.1"/>
    <property type="molecule type" value="Genomic_DNA"/>
</dbReference>
<proteinExistence type="predicted"/>
<sequence>MPLDLTQLKPQQLEALVEHLDEAIVELEQPDGHLRVFCE</sequence>
<comment type="caution">
    <text evidence="1">The sequence shown here is derived from an EMBL/GenBank/DDBJ whole genome shotgun (WGS) entry which is preliminary data.</text>
</comment>
<dbReference type="Proteomes" id="UP000284824">
    <property type="component" value="Unassembled WGS sequence"/>
</dbReference>
<accession>A0A438MM52</accession>
<reference evidence="1 2" key="1">
    <citation type="submission" date="2019-01" db="EMBL/GenBank/DDBJ databases">
        <title>Sequencing the genomes of 1000 actinobacteria strains.</title>
        <authorList>
            <person name="Klenk H.-P."/>
        </authorList>
    </citation>
    <scope>NUCLEOTIDE SEQUENCE [LARGE SCALE GENOMIC DNA]</scope>
    <source>
        <strain evidence="1 2">DSM 43925</strain>
    </source>
</reference>
<organism evidence="1 2">
    <name type="scientific">Nonomuraea polychroma</name>
    <dbReference type="NCBI Taxonomy" id="46176"/>
    <lineage>
        <taxon>Bacteria</taxon>
        <taxon>Bacillati</taxon>
        <taxon>Actinomycetota</taxon>
        <taxon>Actinomycetes</taxon>
        <taxon>Streptosporangiales</taxon>
        <taxon>Streptosporangiaceae</taxon>
        <taxon>Nonomuraea</taxon>
    </lineage>
</organism>
<evidence type="ECO:0000313" key="2">
    <source>
        <dbReference type="Proteomes" id="UP000284824"/>
    </source>
</evidence>
<evidence type="ECO:0000313" key="1">
    <source>
        <dbReference type="EMBL" id="RVX46709.1"/>
    </source>
</evidence>